<dbReference type="InterPro" id="IPR003474">
    <property type="entry name" value="Glcn_transporter"/>
</dbReference>
<feature type="transmembrane region" description="Helical" evidence="1">
    <location>
        <begin position="399"/>
        <end position="419"/>
    </location>
</feature>
<feature type="transmembrane region" description="Helical" evidence="1">
    <location>
        <begin position="281"/>
        <end position="300"/>
    </location>
</feature>
<dbReference type="NCBIfam" id="TIGR00791">
    <property type="entry name" value="gntP"/>
    <property type="match status" value="1"/>
</dbReference>
<organism evidence="2 3">
    <name type="scientific">Nocardioides aestuarii</name>
    <dbReference type="NCBI Taxonomy" id="252231"/>
    <lineage>
        <taxon>Bacteria</taxon>
        <taxon>Bacillati</taxon>
        <taxon>Actinomycetota</taxon>
        <taxon>Actinomycetes</taxon>
        <taxon>Propionibacteriales</taxon>
        <taxon>Nocardioidaceae</taxon>
        <taxon>Nocardioides</taxon>
    </lineage>
</organism>
<feature type="transmembrane region" description="Helical" evidence="1">
    <location>
        <begin position="110"/>
        <end position="140"/>
    </location>
</feature>
<feature type="transmembrane region" description="Helical" evidence="1">
    <location>
        <begin position="350"/>
        <end position="369"/>
    </location>
</feature>
<gene>
    <name evidence="2" type="ORF">ACFSDE_00340</name>
</gene>
<dbReference type="RefSeq" id="WP_343915881.1">
    <property type="nucleotide sequence ID" value="NZ_BAAAJT010000002.1"/>
</dbReference>
<dbReference type="EMBL" id="JBHUGD010000001">
    <property type="protein sequence ID" value="MFD1945227.1"/>
    <property type="molecule type" value="Genomic_DNA"/>
</dbReference>
<name>A0ABW4TF39_9ACTN</name>
<dbReference type="PANTHER" id="PTHR30354">
    <property type="entry name" value="GNT FAMILY GLUCONATE TRANSPORTER"/>
    <property type="match status" value="1"/>
</dbReference>
<evidence type="ECO:0000256" key="1">
    <source>
        <dbReference type="SAM" id="Phobius"/>
    </source>
</evidence>
<proteinExistence type="predicted"/>
<keyword evidence="1" id="KW-0812">Transmembrane</keyword>
<feature type="transmembrane region" description="Helical" evidence="1">
    <location>
        <begin position="321"/>
        <end position="338"/>
    </location>
</feature>
<dbReference type="PIRSF" id="PIRSF002746">
    <property type="entry name" value="Gluconate_transporter"/>
    <property type="match status" value="1"/>
</dbReference>
<feature type="transmembrane region" description="Helical" evidence="1">
    <location>
        <begin position="147"/>
        <end position="165"/>
    </location>
</feature>
<feature type="transmembrane region" description="Helical" evidence="1">
    <location>
        <begin position="180"/>
        <end position="204"/>
    </location>
</feature>
<evidence type="ECO:0000313" key="2">
    <source>
        <dbReference type="EMBL" id="MFD1945227.1"/>
    </source>
</evidence>
<dbReference type="PANTHER" id="PTHR30354:SF25">
    <property type="entry name" value="INNER MEMBRANE PERMEASE YGBN"/>
    <property type="match status" value="1"/>
</dbReference>
<evidence type="ECO:0000313" key="3">
    <source>
        <dbReference type="Proteomes" id="UP001597351"/>
    </source>
</evidence>
<keyword evidence="1" id="KW-1133">Transmembrane helix</keyword>
<keyword evidence="3" id="KW-1185">Reference proteome</keyword>
<dbReference type="Proteomes" id="UP001597351">
    <property type="component" value="Unassembled WGS sequence"/>
</dbReference>
<sequence length="463" mass="47410">MEPIDPVYGTATLLLIAAGAVALLLGLIIGLKLHAFVSLVLVSVVTALAVGFDPAEIPDVLLYGFADTLGGVALLVAFGVMLGRLLEATGGAQVLADTLIARFGEQRAPLALGVAALIFGFPIFFDAGLVVFLPIILTVARRFGGSLLFYALPAAGAFAAMHAIVPPHPGPVAAAQQLDASIGLTLLVGIPVVLVSWYVGVYLVSRWLGRRVDVSVSDVVFGKVQNGSDGDQELGQQPPSFGAVLGLLLLPLVLISFDTVLDTLVAAGTLDEATWIDVLGLFGQVPVALLLTVLVAIAVLGRPHASMARISTMFDEALGPICAIILITGAGGMFGGVLELSGIGAALSDSLSGLGFSLIVQAFLIATLLRVAQGSATVALTTTGGLIAGPAAAADLGDLHLSLLVFAIAAGATVLSHVNDSGFWLVSRFFGMDEKTTLKTWTVMETTLGVSVFAVAGALWLAL</sequence>
<keyword evidence="1" id="KW-0472">Membrane</keyword>
<feature type="transmembrane region" description="Helical" evidence="1">
    <location>
        <begin position="35"/>
        <end position="53"/>
    </location>
</feature>
<accession>A0ABW4TF39</accession>
<reference evidence="3" key="1">
    <citation type="journal article" date="2019" name="Int. J. Syst. Evol. Microbiol.">
        <title>The Global Catalogue of Microorganisms (GCM) 10K type strain sequencing project: providing services to taxonomists for standard genome sequencing and annotation.</title>
        <authorList>
            <consortium name="The Broad Institute Genomics Platform"/>
            <consortium name="The Broad Institute Genome Sequencing Center for Infectious Disease"/>
            <person name="Wu L."/>
            <person name="Ma J."/>
        </authorList>
    </citation>
    <scope>NUCLEOTIDE SEQUENCE [LARGE SCALE GENOMIC DNA]</scope>
    <source>
        <strain evidence="3">CGMCC 1.12477</strain>
    </source>
</reference>
<protein>
    <submittedName>
        <fullName evidence="2">GntP family permease</fullName>
    </submittedName>
</protein>
<feature type="transmembrane region" description="Helical" evidence="1">
    <location>
        <begin position="241"/>
        <end position="261"/>
    </location>
</feature>
<feature type="transmembrane region" description="Helical" evidence="1">
    <location>
        <begin position="440"/>
        <end position="462"/>
    </location>
</feature>
<feature type="transmembrane region" description="Helical" evidence="1">
    <location>
        <begin position="7"/>
        <end position="29"/>
    </location>
</feature>
<feature type="transmembrane region" description="Helical" evidence="1">
    <location>
        <begin position="60"/>
        <end position="82"/>
    </location>
</feature>
<dbReference type="Pfam" id="PF02447">
    <property type="entry name" value="GntP_permease"/>
    <property type="match status" value="1"/>
</dbReference>
<comment type="caution">
    <text evidence="2">The sequence shown here is derived from an EMBL/GenBank/DDBJ whole genome shotgun (WGS) entry which is preliminary data.</text>
</comment>